<keyword evidence="10 16" id="KW-0418">Kinase</keyword>
<comment type="cofactor">
    <cofactor evidence="2">
        <name>K(+)</name>
        <dbReference type="ChEBI" id="CHEBI:29103"/>
    </cofactor>
</comment>
<dbReference type="UniPathway" id="UPA00241">
    <property type="reaction ID" value="UER00352"/>
</dbReference>
<proteinExistence type="inferred from homology"/>
<dbReference type="GO" id="GO:0015937">
    <property type="term" value="P:coenzyme A biosynthetic process"/>
    <property type="evidence" value="ECO:0007669"/>
    <property type="project" value="UniProtKB-UniRule"/>
</dbReference>
<dbReference type="AlphaFoldDB" id="D4L9M5"/>
<dbReference type="NCBIfam" id="NF009855">
    <property type="entry name" value="PRK13321.1"/>
    <property type="match status" value="1"/>
</dbReference>
<evidence type="ECO:0000256" key="12">
    <source>
        <dbReference type="ARBA" id="ARBA00022958"/>
    </source>
</evidence>
<dbReference type="HOGENOM" id="CLU_066627_1_0_9"/>
<keyword evidence="12 16" id="KW-0630">Potassium</keyword>
<evidence type="ECO:0000256" key="9">
    <source>
        <dbReference type="ARBA" id="ARBA00022741"/>
    </source>
</evidence>
<evidence type="ECO:0000256" key="4">
    <source>
        <dbReference type="ARBA" id="ARBA00005225"/>
    </source>
</evidence>
<dbReference type="KEGG" id="rch:RUM_00430"/>
<keyword evidence="18" id="KW-1185">Reference proteome</keyword>
<dbReference type="InterPro" id="IPR004619">
    <property type="entry name" value="Type_III_PanK"/>
</dbReference>
<dbReference type="NCBIfam" id="TIGR00671">
    <property type="entry name" value="baf"/>
    <property type="match status" value="1"/>
</dbReference>
<dbReference type="GeneID" id="83154901"/>
<dbReference type="GO" id="GO:0005737">
    <property type="term" value="C:cytoplasm"/>
    <property type="evidence" value="ECO:0007669"/>
    <property type="project" value="UniProtKB-SubCell"/>
</dbReference>
<dbReference type="InterPro" id="IPR043129">
    <property type="entry name" value="ATPase_NBD"/>
</dbReference>
<accession>D4L9M5</accession>
<dbReference type="BioCyc" id="RCHA213810:RUM_RS00180-MONOMER"/>
<keyword evidence="13 16" id="KW-0173">Coenzyme A biosynthesis</keyword>
<comment type="subunit">
    <text evidence="5 16">Homodimer.</text>
</comment>
<evidence type="ECO:0000256" key="8">
    <source>
        <dbReference type="ARBA" id="ARBA00022679"/>
    </source>
</evidence>
<comment type="pathway">
    <text evidence="4 16">Cofactor biosynthesis; coenzyme A biosynthesis; CoA from (R)-pantothenate: step 1/5.</text>
</comment>
<evidence type="ECO:0000256" key="1">
    <source>
        <dbReference type="ARBA" id="ARBA00001206"/>
    </source>
</evidence>
<evidence type="ECO:0000256" key="5">
    <source>
        <dbReference type="ARBA" id="ARBA00011738"/>
    </source>
</evidence>
<evidence type="ECO:0000313" key="18">
    <source>
        <dbReference type="Proteomes" id="UP000007054"/>
    </source>
</evidence>
<evidence type="ECO:0000256" key="16">
    <source>
        <dbReference type="HAMAP-Rule" id="MF_01274"/>
    </source>
</evidence>
<protein>
    <recommendedName>
        <fullName evidence="15 16">Type III pantothenate kinase</fullName>
        <ecNumber evidence="6 16">2.7.1.33</ecNumber>
    </recommendedName>
    <alternativeName>
        <fullName evidence="16">PanK-III</fullName>
    </alternativeName>
    <alternativeName>
        <fullName evidence="16">Pantothenic acid kinase</fullName>
    </alternativeName>
</protein>
<reference evidence="17" key="1">
    <citation type="submission" date="2010-03" db="EMBL/GenBank/DDBJ databases">
        <title>The genome sequence of Ruminococcus sp. 18P13.</title>
        <authorList>
            <consortium name="metaHIT consortium -- http://www.metahit.eu/"/>
            <person name="Pajon A."/>
            <person name="Turner K."/>
            <person name="Parkhill J."/>
            <person name="Bernalier A."/>
        </authorList>
    </citation>
    <scope>NUCLEOTIDE SEQUENCE [LARGE SCALE GENOMIC DNA]</scope>
    <source>
        <strain evidence="17">Type strain: 18P13</strain>
    </source>
</reference>
<dbReference type="Pfam" id="PF03309">
    <property type="entry name" value="Pan_kinase"/>
    <property type="match status" value="1"/>
</dbReference>
<dbReference type="GO" id="GO:0005524">
    <property type="term" value="F:ATP binding"/>
    <property type="evidence" value="ECO:0007669"/>
    <property type="project" value="UniProtKB-UniRule"/>
</dbReference>
<dbReference type="CDD" id="cd24015">
    <property type="entry name" value="ASKHA_NBD_PanK-III"/>
    <property type="match status" value="1"/>
</dbReference>
<keyword evidence="16" id="KW-0479">Metal-binding</keyword>
<evidence type="ECO:0000256" key="15">
    <source>
        <dbReference type="ARBA" id="ARBA00040883"/>
    </source>
</evidence>
<keyword evidence="7 16" id="KW-0963">Cytoplasm</keyword>
<dbReference type="PATRIC" id="fig|213810.4.peg.145"/>
<comment type="similarity">
    <text evidence="14 16">Belongs to the type III pantothenate kinase family.</text>
</comment>
<evidence type="ECO:0000256" key="6">
    <source>
        <dbReference type="ARBA" id="ARBA00012102"/>
    </source>
</evidence>
<gene>
    <name evidence="16" type="primary">coaX</name>
    <name evidence="17" type="ordered locus">RUM_00430</name>
</gene>
<feature type="active site" description="Proton acceptor" evidence="16">
    <location>
        <position position="109"/>
    </location>
</feature>
<dbReference type="RefSeq" id="WP_015557228.1">
    <property type="nucleotide sequence ID" value="NC_021039.1"/>
</dbReference>
<comment type="catalytic activity">
    <reaction evidence="1 16">
        <text>(R)-pantothenate + ATP = (R)-4'-phosphopantothenate + ADP + H(+)</text>
        <dbReference type="Rhea" id="RHEA:16373"/>
        <dbReference type="ChEBI" id="CHEBI:10986"/>
        <dbReference type="ChEBI" id="CHEBI:15378"/>
        <dbReference type="ChEBI" id="CHEBI:29032"/>
        <dbReference type="ChEBI" id="CHEBI:30616"/>
        <dbReference type="ChEBI" id="CHEBI:456216"/>
        <dbReference type="EC" id="2.7.1.33"/>
    </reaction>
</comment>
<evidence type="ECO:0000256" key="11">
    <source>
        <dbReference type="ARBA" id="ARBA00022840"/>
    </source>
</evidence>
<keyword evidence="9 16" id="KW-0547">Nucleotide-binding</keyword>
<feature type="binding site" evidence="16">
    <location>
        <position position="129"/>
    </location>
    <ligand>
        <name>K(+)</name>
        <dbReference type="ChEBI" id="CHEBI:29103"/>
    </ligand>
</feature>
<dbReference type="Proteomes" id="UP000007054">
    <property type="component" value="Chromosome"/>
</dbReference>
<evidence type="ECO:0000313" key="17">
    <source>
        <dbReference type="EMBL" id="CBL16320.1"/>
    </source>
</evidence>
<evidence type="ECO:0000256" key="2">
    <source>
        <dbReference type="ARBA" id="ARBA00001958"/>
    </source>
</evidence>
<evidence type="ECO:0000256" key="7">
    <source>
        <dbReference type="ARBA" id="ARBA00022490"/>
    </source>
</evidence>
<comment type="cofactor">
    <cofactor evidence="16">
        <name>NH4(+)</name>
        <dbReference type="ChEBI" id="CHEBI:28938"/>
    </cofactor>
    <cofactor evidence="16">
        <name>K(+)</name>
        <dbReference type="ChEBI" id="CHEBI:29103"/>
    </cofactor>
    <text evidence="16">A monovalent cation. Ammonium or potassium.</text>
</comment>
<dbReference type="SUPFAM" id="SSF53067">
    <property type="entry name" value="Actin-like ATPase domain"/>
    <property type="match status" value="2"/>
</dbReference>
<evidence type="ECO:0000256" key="14">
    <source>
        <dbReference type="ARBA" id="ARBA00038036"/>
    </source>
</evidence>
<keyword evidence="11 16" id="KW-0067">ATP-binding</keyword>
<reference evidence="17" key="2">
    <citation type="submission" date="2010-03" db="EMBL/GenBank/DDBJ databases">
        <authorList>
            <person name="Pajon A."/>
        </authorList>
    </citation>
    <scope>NUCLEOTIDE SEQUENCE</scope>
    <source>
        <strain evidence="17">Type strain: 18P13</strain>
    </source>
</reference>
<comment type="caution">
    <text evidence="16">Lacks conserved residue(s) required for the propagation of feature annotation.</text>
</comment>
<keyword evidence="8 16" id="KW-0808">Transferase</keyword>
<dbReference type="EC" id="2.7.1.33" evidence="6 16"/>
<dbReference type="HAMAP" id="MF_01274">
    <property type="entry name" value="Pantothen_kinase_3"/>
    <property type="match status" value="1"/>
</dbReference>
<dbReference type="EMBL" id="FP929052">
    <property type="protein sequence ID" value="CBL16320.1"/>
    <property type="molecule type" value="Genomic_DNA"/>
</dbReference>
<dbReference type="Gene3D" id="3.30.420.40">
    <property type="match status" value="2"/>
</dbReference>
<dbReference type="PANTHER" id="PTHR34265">
    <property type="entry name" value="TYPE III PANTOTHENATE KINASE"/>
    <property type="match status" value="1"/>
</dbReference>
<comment type="subcellular location">
    <subcellularLocation>
        <location evidence="3 16">Cytoplasm</location>
    </subcellularLocation>
</comment>
<feature type="binding site" evidence="16">
    <location>
        <position position="132"/>
    </location>
    <ligand>
        <name>ATP</name>
        <dbReference type="ChEBI" id="CHEBI:30616"/>
    </ligand>
</feature>
<organism evidence="17 18">
    <name type="scientific">Ruminococcus champanellensis (strain DSM 18848 / JCM 17042 / KCTC 15320 / 18P13)</name>
    <dbReference type="NCBI Taxonomy" id="213810"/>
    <lineage>
        <taxon>Bacteria</taxon>
        <taxon>Bacillati</taxon>
        <taxon>Bacillota</taxon>
        <taxon>Clostridia</taxon>
        <taxon>Eubacteriales</taxon>
        <taxon>Oscillospiraceae</taxon>
        <taxon>Ruminococcus</taxon>
    </lineage>
</organism>
<evidence type="ECO:0000256" key="10">
    <source>
        <dbReference type="ARBA" id="ARBA00022777"/>
    </source>
</evidence>
<evidence type="ECO:0000256" key="13">
    <source>
        <dbReference type="ARBA" id="ARBA00022993"/>
    </source>
</evidence>
<name>D4L9M5_RUMC1</name>
<dbReference type="STRING" id="213810.RUM_00430"/>
<dbReference type="OrthoDB" id="9804707at2"/>
<evidence type="ECO:0000256" key="3">
    <source>
        <dbReference type="ARBA" id="ARBA00004496"/>
    </source>
</evidence>
<feature type="binding site" evidence="16">
    <location>
        <position position="185"/>
    </location>
    <ligand>
        <name>substrate</name>
    </ligand>
</feature>
<feature type="binding site" evidence="16">
    <location>
        <begin position="6"/>
        <end position="13"/>
    </location>
    <ligand>
        <name>ATP</name>
        <dbReference type="ChEBI" id="CHEBI:30616"/>
    </ligand>
</feature>
<dbReference type="PANTHER" id="PTHR34265:SF1">
    <property type="entry name" value="TYPE III PANTOTHENATE KINASE"/>
    <property type="match status" value="1"/>
</dbReference>
<feature type="binding site" evidence="16">
    <location>
        <begin position="107"/>
        <end position="110"/>
    </location>
    <ligand>
        <name>substrate</name>
    </ligand>
</feature>
<comment type="function">
    <text evidence="16">Catalyzes the phosphorylation of pantothenate (Pan), the first step in CoA biosynthesis.</text>
</comment>
<sequence length="259" mass="27721">MILTVDVGNTNIVLSVYDQEQRLFTSRMATQASKMEDEYAVDMMNLFRLYGCESASFEGAILSTVVPQLVGVLRRAIDRVCSCRVYVVSSGIKTGLNIKLDNPGVVGADLVCGAVAAKRRYPMPCIIFDLGTATTISALDASGAFLGGSIFPGVQVSLHALSTATAQLPHIDPDAFHDVIIGTNTIDSMRSGVILGNASMMDGMIERYRSVLGQEATVVATGGMAELILPYCKTEGIVLDTDLLSDGLYMLYKLNSKSE</sequence>
<dbReference type="GO" id="GO:0046872">
    <property type="term" value="F:metal ion binding"/>
    <property type="evidence" value="ECO:0007669"/>
    <property type="project" value="UniProtKB-KW"/>
</dbReference>
<dbReference type="GO" id="GO:0004594">
    <property type="term" value="F:pantothenate kinase activity"/>
    <property type="evidence" value="ECO:0007669"/>
    <property type="project" value="UniProtKB-UniRule"/>
</dbReference>